<comment type="caution">
    <text evidence="3">The sequence shown here is derived from an EMBL/GenBank/DDBJ whole genome shotgun (WGS) entry which is preliminary data.</text>
</comment>
<sequence length="210" mass="23082">MWEEKDRASVGYNEDMFEGDAPSDEAPQAAPSQSDDQALALLERQLAPGEQLLWQGRPLKLHGPRSGMQKLFAAVFLGFACFWEVNALQALFVGGLFGIIFPLFGIPFILVGLKLFFPGLGAGSRLRQTVYGITTRRAITVSRGRVTAWDLDAVASVEKFYHKDGTGDLVLSNGQVEHYWHNGHSHTRAVTLTFYGLADVDAAEAALRSR</sequence>
<accession>A0A9D2J0U8</accession>
<evidence type="ECO:0000313" key="3">
    <source>
        <dbReference type="EMBL" id="HIZ31614.1"/>
    </source>
</evidence>
<feature type="region of interest" description="Disordered" evidence="1">
    <location>
        <begin position="1"/>
        <end position="34"/>
    </location>
</feature>
<organism evidence="3 4">
    <name type="scientific">Candidatus Allofournierella merdipullorum</name>
    <dbReference type="NCBI Taxonomy" id="2838595"/>
    <lineage>
        <taxon>Bacteria</taxon>
        <taxon>Bacillati</taxon>
        <taxon>Bacillota</taxon>
        <taxon>Clostridia</taxon>
        <taxon>Eubacteriales</taxon>
        <taxon>Oscillospiraceae</taxon>
        <taxon>Allofournierella</taxon>
    </lineage>
</organism>
<feature type="transmembrane region" description="Helical" evidence="2">
    <location>
        <begin position="67"/>
        <end position="85"/>
    </location>
</feature>
<evidence type="ECO:0000256" key="1">
    <source>
        <dbReference type="SAM" id="MobiDB-lite"/>
    </source>
</evidence>
<evidence type="ECO:0000256" key="2">
    <source>
        <dbReference type="SAM" id="Phobius"/>
    </source>
</evidence>
<dbReference type="AlphaFoldDB" id="A0A9D2J0U8"/>
<reference evidence="3" key="1">
    <citation type="journal article" date="2021" name="PeerJ">
        <title>Extensive microbial diversity within the chicken gut microbiome revealed by metagenomics and culture.</title>
        <authorList>
            <person name="Gilroy R."/>
            <person name="Ravi A."/>
            <person name="Getino M."/>
            <person name="Pursley I."/>
            <person name="Horton D.L."/>
            <person name="Alikhan N.F."/>
            <person name="Baker D."/>
            <person name="Gharbi K."/>
            <person name="Hall N."/>
            <person name="Watson M."/>
            <person name="Adriaenssens E.M."/>
            <person name="Foster-Nyarko E."/>
            <person name="Jarju S."/>
            <person name="Secka A."/>
            <person name="Antonio M."/>
            <person name="Oren A."/>
            <person name="Chaudhuri R.R."/>
            <person name="La Ragione R."/>
            <person name="Hildebrand F."/>
            <person name="Pallen M.J."/>
        </authorList>
    </citation>
    <scope>NUCLEOTIDE SEQUENCE</scope>
    <source>
        <strain evidence="3">ChiGjej4B4-18154</strain>
    </source>
</reference>
<proteinExistence type="predicted"/>
<reference evidence="3" key="2">
    <citation type="submission" date="2021-04" db="EMBL/GenBank/DDBJ databases">
        <authorList>
            <person name="Gilroy R."/>
        </authorList>
    </citation>
    <scope>NUCLEOTIDE SEQUENCE</scope>
    <source>
        <strain evidence="3">ChiGjej4B4-18154</strain>
    </source>
</reference>
<keyword evidence="2" id="KW-1133">Transmembrane helix</keyword>
<gene>
    <name evidence="3" type="ORF">H9813_10360</name>
</gene>
<dbReference type="EMBL" id="DXBV01000106">
    <property type="protein sequence ID" value="HIZ31614.1"/>
    <property type="molecule type" value="Genomic_DNA"/>
</dbReference>
<keyword evidence="2" id="KW-0812">Transmembrane</keyword>
<evidence type="ECO:0000313" key="4">
    <source>
        <dbReference type="Proteomes" id="UP000824035"/>
    </source>
</evidence>
<evidence type="ECO:0008006" key="5">
    <source>
        <dbReference type="Google" id="ProtNLM"/>
    </source>
</evidence>
<name>A0A9D2J0U8_9FIRM</name>
<keyword evidence="2" id="KW-0472">Membrane</keyword>
<dbReference type="Proteomes" id="UP000824035">
    <property type="component" value="Unassembled WGS sequence"/>
</dbReference>
<protein>
    <recommendedName>
        <fullName evidence="5">DUF304 domain-containing protein</fullName>
    </recommendedName>
</protein>
<feature type="transmembrane region" description="Helical" evidence="2">
    <location>
        <begin position="91"/>
        <end position="117"/>
    </location>
</feature>